<sequence>MKVVLILAPASRFVLDKETVQALYQALDTEWDKKILGVILGATRTRAEVDALGIDSDSQVK</sequence>
<dbReference type="OrthoDB" id="10230744at2759"/>
<proteinExistence type="predicted"/>
<reference evidence="1" key="1">
    <citation type="submission" date="2020-04" db="EMBL/GenBank/DDBJ databases">
        <authorList>
            <person name="Alioto T."/>
            <person name="Alioto T."/>
            <person name="Gomez Garrido J."/>
        </authorList>
    </citation>
    <scope>NUCLEOTIDE SEQUENCE</scope>
    <source>
        <strain evidence="1">A484AB</strain>
    </source>
</reference>
<keyword evidence="2" id="KW-1185">Reference proteome</keyword>
<evidence type="ECO:0000313" key="1">
    <source>
        <dbReference type="EMBL" id="CAB3999309.1"/>
    </source>
</evidence>
<comment type="caution">
    <text evidence="1">The sequence shown here is derived from an EMBL/GenBank/DDBJ whole genome shotgun (WGS) entry which is preliminary data.</text>
</comment>
<gene>
    <name evidence="1" type="ORF">PACLA_8A013529</name>
</gene>
<accession>A0A7D9I620</accession>
<dbReference type="Proteomes" id="UP001152795">
    <property type="component" value="Unassembled WGS sequence"/>
</dbReference>
<name>A0A7D9I620_PARCT</name>
<dbReference type="AlphaFoldDB" id="A0A7D9I620"/>
<evidence type="ECO:0000313" key="2">
    <source>
        <dbReference type="Proteomes" id="UP001152795"/>
    </source>
</evidence>
<organism evidence="1 2">
    <name type="scientific">Paramuricea clavata</name>
    <name type="common">Red gorgonian</name>
    <name type="synonym">Violescent sea-whip</name>
    <dbReference type="NCBI Taxonomy" id="317549"/>
    <lineage>
        <taxon>Eukaryota</taxon>
        <taxon>Metazoa</taxon>
        <taxon>Cnidaria</taxon>
        <taxon>Anthozoa</taxon>
        <taxon>Octocorallia</taxon>
        <taxon>Malacalcyonacea</taxon>
        <taxon>Plexauridae</taxon>
        <taxon>Paramuricea</taxon>
    </lineage>
</organism>
<dbReference type="EMBL" id="CACRXK020003561">
    <property type="protein sequence ID" value="CAB3999309.1"/>
    <property type="molecule type" value="Genomic_DNA"/>
</dbReference>
<protein>
    <submittedName>
        <fullName evidence="1">Uncharacterized protein</fullName>
    </submittedName>
</protein>